<dbReference type="PANTHER" id="PTHR47991">
    <property type="entry name" value="OXOGLUTARATE/IRON-DEPENDENT DIOXYGENASE"/>
    <property type="match status" value="1"/>
</dbReference>
<dbReference type="InterPro" id="IPR050295">
    <property type="entry name" value="Plant_2OG-oxidoreductases"/>
</dbReference>
<keyword evidence="6" id="KW-1185">Reference proteome</keyword>
<dbReference type="PROSITE" id="PS51471">
    <property type="entry name" value="FE2OG_OXY"/>
    <property type="match status" value="1"/>
</dbReference>
<name>A0A2Z6N4Z0_TRISU</name>
<reference evidence="6" key="1">
    <citation type="journal article" date="2017" name="Front. Plant Sci.">
        <title>Climate Clever Clovers: New Paradigm to Reduce the Environmental Footprint of Ruminants by Breeding Low Methanogenic Forages Utilizing Haplotype Variation.</title>
        <authorList>
            <person name="Kaur P."/>
            <person name="Appels R."/>
            <person name="Bayer P.E."/>
            <person name="Keeble-Gagnere G."/>
            <person name="Wang J."/>
            <person name="Hirakawa H."/>
            <person name="Shirasawa K."/>
            <person name="Vercoe P."/>
            <person name="Stefanova K."/>
            <person name="Durmic Z."/>
            <person name="Nichols P."/>
            <person name="Revell C."/>
            <person name="Isobe S.N."/>
            <person name="Edwards D."/>
            <person name="Erskine W."/>
        </authorList>
    </citation>
    <scope>NUCLEOTIDE SEQUENCE [LARGE SCALE GENOMIC DNA]</scope>
    <source>
        <strain evidence="6">cv. Daliak</strain>
    </source>
</reference>
<keyword evidence="2" id="KW-0847">Vitamin C</keyword>
<keyword evidence="3" id="KW-0408">Iron</keyword>
<dbReference type="Gene3D" id="2.60.120.330">
    <property type="entry name" value="B-lactam Antibiotic, Isopenicillin N Synthase, Chain"/>
    <property type="match status" value="1"/>
</dbReference>
<accession>A0A2Z6N4Z0</accession>
<dbReference type="InterPro" id="IPR027443">
    <property type="entry name" value="IPNS-like_sf"/>
</dbReference>
<dbReference type="EMBL" id="DF973732">
    <property type="protein sequence ID" value="GAU38791.1"/>
    <property type="molecule type" value="Genomic_DNA"/>
</dbReference>
<organism evidence="5 6">
    <name type="scientific">Trifolium subterraneum</name>
    <name type="common">Subterranean clover</name>
    <dbReference type="NCBI Taxonomy" id="3900"/>
    <lineage>
        <taxon>Eukaryota</taxon>
        <taxon>Viridiplantae</taxon>
        <taxon>Streptophyta</taxon>
        <taxon>Embryophyta</taxon>
        <taxon>Tracheophyta</taxon>
        <taxon>Spermatophyta</taxon>
        <taxon>Magnoliopsida</taxon>
        <taxon>eudicotyledons</taxon>
        <taxon>Gunneridae</taxon>
        <taxon>Pentapetalae</taxon>
        <taxon>rosids</taxon>
        <taxon>fabids</taxon>
        <taxon>Fabales</taxon>
        <taxon>Fabaceae</taxon>
        <taxon>Papilionoideae</taxon>
        <taxon>50 kb inversion clade</taxon>
        <taxon>NPAAA clade</taxon>
        <taxon>Hologalegina</taxon>
        <taxon>IRL clade</taxon>
        <taxon>Trifolieae</taxon>
        <taxon>Trifolium</taxon>
    </lineage>
</organism>
<gene>
    <name evidence="5" type="ORF">TSUD_163660</name>
</gene>
<dbReference type="GO" id="GO:0031418">
    <property type="term" value="F:L-ascorbic acid binding"/>
    <property type="evidence" value="ECO:0007669"/>
    <property type="project" value="UniProtKB-KW"/>
</dbReference>
<evidence type="ECO:0000313" key="6">
    <source>
        <dbReference type="Proteomes" id="UP000242715"/>
    </source>
</evidence>
<evidence type="ECO:0000313" key="5">
    <source>
        <dbReference type="EMBL" id="GAU38791.1"/>
    </source>
</evidence>
<evidence type="ECO:0000259" key="4">
    <source>
        <dbReference type="PROSITE" id="PS51471"/>
    </source>
</evidence>
<evidence type="ECO:0000256" key="1">
    <source>
        <dbReference type="ARBA" id="ARBA00022723"/>
    </source>
</evidence>
<dbReference type="InterPro" id="IPR005123">
    <property type="entry name" value="Oxoglu/Fe-dep_dioxygenase_dom"/>
</dbReference>
<dbReference type="InterPro" id="IPR044861">
    <property type="entry name" value="IPNS-like_FE2OG_OXY"/>
</dbReference>
<proteinExistence type="predicted"/>
<dbReference type="Proteomes" id="UP000242715">
    <property type="component" value="Unassembled WGS sequence"/>
</dbReference>
<protein>
    <recommendedName>
        <fullName evidence="4">Fe2OG dioxygenase domain-containing protein</fullName>
    </recommendedName>
</protein>
<keyword evidence="1" id="KW-0479">Metal-binding</keyword>
<dbReference type="SUPFAM" id="SSF51197">
    <property type="entry name" value="Clavaminate synthase-like"/>
    <property type="match status" value="1"/>
</dbReference>
<sequence length="150" mass="17430">MGLEKHALVGLHNEVLHGLRVNYYPPCSTPEEVLGLSPHSDASTITLLMQDDDVSGLEIRHRGNWIWSNGKYKSIEHRAVTNKDKRRISQATFLYPRDDVEVEPFDHMIDAQNPKMYQKVRYGDYLRQSLKRKMEGKKHTDVAKIKEIEE</sequence>
<dbReference type="AlphaFoldDB" id="A0A2Z6N4Z0"/>
<dbReference type="Pfam" id="PF03171">
    <property type="entry name" value="2OG-FeII_Oxy"/>
    <property type="match status" value="1"/>
</dbReference>
<evidence type="ECO:0000256" key="2">
    <source>
        <dbReference type="ARBA" id="ARBA00022896"/>
    </source>
</evidence>
<dbReference type="GO" id="GO:0046872">
    <property type="term" value="F:metal ion binding"/>
    <property type="evidence" value="ECO:0007669"/>
    <property type="project" value="UniProtKB-KW"/>
</dbReference>
<dbReference type="OrthoDB" id="1417876at2759"/>
<evidence type="ECO:0000256" key="3">
    <source>
        <dbReference type="ARBA" id="ARBA00023004"/>
    </source>
</evidence>
<feature type="domain" description="Fe2OG dioxygenase" evidence="4">
    <location>
        <begin position="15"/>
        <end position="96"/>
    </location>
</feature>